<dbReference type="EMBL" id="NKLP01000046">
    <property type="protein sequence ID" value="TDN33076.1"/>
    <property type="molecule type" value="Genomic_DNA"/>
</dbReference>
<keyword evidence="6" id="KW-1185">Reference proteome</keyword>
<comment type="caution">
    <text evidence="3">The sequence shown here is derived from an EMBL/GenBank/DDBJ whole genome shotgun (WGS) entry which is preliminary data.</text>
</comment>
<name>A0A135ZB03_9LACO</name>
<dbReference type="Proteomes" id="UP000289808">
    <property type="component" value="Unassembled WGS sequence"/>
</dbReference>
<dbReference type="EMBL" id="SCLX01000079">
    <property type="protein sequence ID" value="RXF56800.1"/>
    <property type="molecule type" value="Genomic_DNA"/>
</dbReference>
<sequence length="152" mass="17825">MQTGRKGFPVVIRKLGIQEPTNFFKKCSSFKDADLFLGRFLGYTSSQFKNKRLILRSKDGEYWIITTVQGVQLIVKEQLHEFYIHKYFKGHVDDLPMPEPKLTFKEKRKRDKKIGNLLRIIDTKYGGINDKAQGKPEFKELQRLVGVDIFRI</sequence>
<dbReference type="Proteomes" id="UP000295195">
    <property type="component" value="Unassembled WGS sequence"/>
</dbReference>
<accession>A0A135ZB03</accession>
<evidence type="ECO:0000313" key="3">
    <source>
        <dbReference type="EMBL" id="TDN33076.1"/>
    </source>
</evidence>
<evidence type="ECO:0000313" key="2">
    <source>
        <dbReference type="EMBL" id="RXF56800.1"/>
    </source>
</evidence>
<protein>
    <submittedName>
        <fullName evidence="3">Uncharacterized protein</fullName>
    </submittedName>
</protein>
<dbReference type="EMBL" id="JBETVU010000007">
    <property type="protein sequence ID" value="MES5148474.1"/>
    <property type="molecule type" value="Genomic_DNA"/>
</dbReference>
<organism evidence="3 5">
    <name type="scientific">Lactobacillus crispatus</name>
    <dbReference type="NCBI Taxonomy" id="47770"/>
    <lineage>
        <taxon>Bacteria</taxon>
        <taxon>Bacillati</taxon>
        <taxon>Bacillota</taxon>
        <taxon>Bacilli</taxon>
        <taxon>Lactobacillales</taxon>
        <taxon>Lactobacillaceae</taxon>
        <taxon>Lactobacillus</taxon>
    </lineage>
</organism>
<evidence type="ECO:0000313" key="4">
    <source>
        <dbReference type="Proteomes" id="UP000289808"/>
    </source>
</evidence>
<evidence type="ECO:0000313" key="5">
    <source>
        <dbReference type="Proteomes" id="UP000295195"/>
    </source>
</evidence>
<reference evidence="1" key="3">
    <citation type="submission" date="2024-06" db="EMBL/GenBank/DDBJ databases">
        <title>Vaginal Lactobacillus fatty acid response mechanisms reveal a metabolite-targeted strategy for bacterial vaginosis treatment.</title>
        <authorList>
            <person name="Zhu M."/>
            <person name="Blainey P.C."/>
            <person name="Bloom S.M."/>
            <person name="Kwon D.S."/>
        </authorList>
    </citation>
    <scope>NUCLEOTIDE SEQUENCE</scope>
    <source>
        <strain evidence="1">194_F1_1</strain>
    </source>
</reference>
<dbReference type="AlphaFoldDB" id="A0A135ZB03"/>
<reference evidence="2 4" key="2">
    <citation type="submission" date="2019-01" db="EMBL/GenBank/DDBJ databases">
        <title>The genome sequence of Lactobacillus crispatus L49.</title>
        <authorList>
            <person name="Zhong J."/>
            <person name="Zhang J."/>
        </authorList>
    </citation>
    <scope>NUCLEOTIDE SEQUENCE [LARGE SCALE GENOMIC DNA]</scope>
    <source>
        <strain evidence="2 4">L49</strain>
    </source>
</reference>
<evidence type="ECO:0000313" key="6">
    <source>
        <dbReference type="Proteomes" id="UP001434419"/>
    </source>
</evidence>
<gene>
    <name evidence="1" type="ORF">ABVC42_00675</name>
    <name evidence="3" type="ORF">CEE75_03110</name>
    <name evidence="2" type="ORF">ERD32_10145</name>
</gene>
<proteinExistence type="predicted"/>
<reference evidence="3 5" key="1">
    <citation type="submission" date="2017-06" db="EMBL/GenBank/DDBJ databases">
        <authorList>
            <person name="Swanenburg J."/>
            <person name="Kort R."/>
        </authorList>
    </citation>
    <scope>NUCLEOTIDE SEQUENCE [LARGE SCALE GENOMIC DNA]</scope>
    <source>
        <strain evidence="3 5">RL05</strain>
    </source>
</reference>
<dbReference type="Proteomes" id="UP001434419">
    <property type="component" value="Unassembled WGS sequence"/>
</dbReference>
<dbReference type="RefSeq" id="WP_060462880.1">
    <property type="nucleotide sequence ID" value="NZ_CP083390.1"/>
</dbReference>
<evidence type="ECO:0000313" key="1">
    <source>
        <dbReference type="EMBL" id="MES5148474.1"/>
    </source>
</evidence>